<evidence type="ECO:0000256" key="1">
    <source>
        <dbReference type="SAM" id="MobiDB-lite"/>
    </source>
</evidence>
<reference evidence="2" key="1">
    <citation type="submission" date="2016-03" db="EMBL/GenBank/DDBJ databases">
        <title>Gut transcriptome analysis on engorged females of Ornithodoros mimon (Acari: Argasidae) and phylogenetic inferences of soft ticks.</title>
        <authorList>
            <person name="Landulfo G.A."/>
            <person name="Giovanni D."/>
            <person name="Carvalho E."/>
            <person name="Junqueira-de-Azevedo I."/>
            <person name="Patane J."/>
            <person name="Mendoca R."/>
            <person name="Barros-Battesti D."/>
        </authorList>
    </citation>
    <scope>NUCLEOTIDE SEQUENCE</scope>
    <source>
        <strain evidence="2">Females</strain>
        <tissue evidence="2">Gut</tissue>
    </source>
</reference>
<organism evidence="2">
    <name type="scientific">Alectorobius mimon</name>
    <dbReference type="NCBI Taxonomy" id="360319"/>
    <lineage>
        <taxon>Eukaryota</taxon>
        <taxon>Metazoa</taxon>
        <taxon>Ecdysozoa</taxon>
        <taxon>Arthropoda</taxon>
        <taxon>Chelicerata</taxon>
        <taxon>Arachnida</taxon>
        <taxon>Acari</taxon>
        <taxon>Parasitiformes</taxon>
        <taxon>Ixodida</taxon>
        <taxon>Ixodoidea</taxon>
        <taxon>Argasidae</taxon>
        <taxon>Ornithodorinae</taxon>
        <taxon>Alectorobius</taxon>
    </lineage>
</organism>
<feature type="non-terminal residue" evidence="2">
    <location>
        <position position="155"/>
    </location>
</feature>
<dbReference type="EMBL" id="GEIB01001443">
    <property type="protein sequence ID" value="JAR86800.1"/>
    <property type="molecule type" value="Transcribed_RNA"/>
</dbReference>
<dbReference type="AlphaFoldDB" id="A0A147B7R1"/>
<feature type="region of interest" description="Disordered" evidence="1">
    <location>
        <begin position="135"/>
        <end position="155"/>
    </location>
</feature>
<evidence type="ECO:0000313" key="2">
    <source>
        <dbReference type="EMBL" id="JAR86800.1"/>
    </source>
</evidence>
<name>A0A147B7R1_9ACAR</name>
<proteinExistence type="predicted"/>
<feature type="region of interest" description="Disordered" evidence="1">
    <location>
        <begin position="93"/>
        <end position="114"/>
    </location>
</feature>
<protein>
    <submittedName>
        <fullName evidence="2">Uncharacterized protein</fullName>
    </submittedName>
</protein>
<feature type="non-terminal residue" evidence="2">
    <location>
        <position position="1"/>
    </location>
</feature>
<accession>A0A147B7R1</accession>
<sequence>ADFGTDNRETPAMEDFAARTIASSMEQAKAEIRGLMRCHQSLASRLVDSVLKDVDAELRKLQEGVNGRATKLASQIVSDAVSASAKCLLQITQKEEERPPLQQPQPRKRKGLASIGDKAHFLGVTATSPEAVLQGMLGTDDKPSEPATTVDPLLK</sequence>